<dbReference type="InterPro" id="IPR001680">
    <property type="entry name" value="WD40_rpt"/>
</dbReference>
<dbReference type="PROSITE" id="PS50294">
    <property type="entry name" value="WD_REPEATS_REGION"/>
    <property type="match status" value="2"/>
</dbReference>
<keyword evidence="3" id="KW-1185">Reference proteome</keyword>
<dbReference type="RefSeq" id="WP_420808346.1">
    <property type="nucleotide sequence ID" value="NZ_QUMU01000016.1"/>
</dbReference>
<dbReference type="SMART" id="SM00320">
    <property type="entry name" value="WD40"/>
    <property type="match status" value="2"/>
</dbReference>
<dbReference type="Gene3D" id="2.130.10.10">
    <property type="entry name" value="YVTN repeat-like/Quinoprotein amine dehydrogenase"/>
    <property type="match status" value="1"/>
</dbReference>
<dbReference type="Pfam" id="PF00400">
    <property type="entry name" value="WD40"/>
    <property type="match status" value="2"/>
</dbReference>
<dbReference type="PANTHER" id="PTHR19879:SF9">
    <property type="entry name" value="TRANSCRIPTION INITIATION FACTOR TFIID SUBUNIT 5"/>
    <property type="match status" value="1"/>
</dbReference>
<dbReference type="PROSITE" id="PS50082">
    <property type="entry name" value="WD_REPEATS_2"/>
    <property type="match status" value="2"/>
</dbReference>
<dbReference type="PANTHER" id="PTHR19879">
    <property type="entry name" value="TRANSCRIPTION INITIATION FACTOR TFIID"/>
    <property type="match status" value="1"/>
</dbReference>
<evidence type="ECO:0000313" key="3">
    <source>
        <dbReference type="Proteomes" id="UP000256345"/>
    </source>
</evidence>
<accession>A0ABX9JP31</accession>
<evidence type="ECO:0000313" key="2">
    <source>
        <dbReference type="EMBL" id="REG23533.1"/>
    </source>
</evidence>
<name>A0ABX9JP31_9BACT</name>
<gene>
    <name evidence="2" type="ORF">ATI61_1161</name>
</gene>
<keyword evidence="1" id="KW-0853">WD repeat</keyword>
<dbReference type="SUPFAM" id="SSF50978">
    <property type="entry name" value="WD40 repeat-like"/>
    <property type="match status" value="1"/>
</dbReference>
<dbReference type="Proteomes" id="UP000256345">
    <property type="component" value="Unassembled WGS sequence"/>
</dbReference>
<protein>
    <submittedName>
        <fullName evidence="2">WD domain G-beta repeat uncharacterized protein</fullName>
    </submittedName>
</protein>
<reference evidence="2 3" key="1">
    <citation type="submission" date="2018-08" db="EMBL/GenBank/DDBJ databases">
        <title>Genomic Encyclopedia of Archaeal and Bacterial Type Strains, Phase II (KMG-II): from individual species to whole genera.</title>
        <authorList>
            <person name="Goeker M."/>
        </authorList>
    </citation>
    <scope>NUCLEOTIDE SEQUENCE [LARGE SCALE GENOMIC DNA]</scope>
    <source>
        <strain evidence="2 3">DSM 2261</strain>
    </source>
</reference>
<feature type="non-terminal residue" evidence="2">
    <location>
        <position position="1"/>
    </location>
</feature>
<feature type="repeat" description="WD" evidence="1">
    <location>
        <begin position="33"/>
        <end position="74"/>
    </location>
</feature>
<dbReference type="InterPro" id="IPR036322">
    <property type="entry name" value="WD40_repeat_dom_sf"/>
</dbReference>
<evidence type="ECO:0000256" key="1">
    <source>
        <dbReference type="PROSITE-ProRule" id="PRU00221"/>
    </source>
</evidence>
<sequence>SAAFSPDGQRVVTASEDGTARVWRVDGKEEAVLRGHEGRVGSAVFSPDGPQVVTASGDGTARLWTLSVDKVRQMLREANKDCLSVDDRMTYVGETEEQARERYEACQRSYGRVPLSDASAP</sequence>
<organism evidence="2 3">
    <name type="scientific">Archangium gephyra</name>
    <dbReference type="NCBI Taxonomy" id="48"/>
    <lineage>
        <taxon>Bacteria</taxon>
        <taxon>Pseudomonadati</taxon>
        <taxon>Myxococcota</taxon>
        <taxon>Myxococcia</taxon>
        <taxon>Myxococcales</taxon>
        <taxon>Cystobacterineae</taxon>
        <taxon>Archangiaceae</taxon>
        <taxon>Archangium</taxon>
    </lineage>
</organism>
<proteinExistence type="predicted"/>
<comment type="caution">
    <text evidence="2">The sequence shown here is derived from an EMBL/GenBank/DDBJ whole genome shotgun (WGS) entry which is preliminary data.</text>
</comment>
<feature type="repeat" description="WD" evidence="1">
    <location>
        <begin position="1"/>
        <end position="33"/>
    </location>
</feature>
<dbReference type="InterPro" id="IPR015943">
    <property type="entry name" value="WD40/YVTN_repeat-like_dom_sf"/>
</dbReference>
<dbReference type="EMBL" id="QUMU01000016">
    <property type="protein sequence ID" value="REG23533.1"/>
    <property type="molecule type" value="Genomic_DNA"/>
</dbReference>